<dbReference type="AlphaFoldDB" id="A0AAP0M8Z4"/>
<organism evidence="1 2">
    <name type="scientific">Citrus x changshan-huyou</name>
    <dbReference type="NCBI Taxonomy" id="2935761"/>
    <lineage>
        <taxon>Eukaryota</taxon>
        <taxon>Viridiplantae</taxon>
        <taxon>Streptophyta</taxon>
        <taxon>Embryophyta</taxon>
        <taxon>Tracheophyta</taxon>
        <taxon>Spermatophyta</taxon>
        <taxon>Magnoliopsida</taxon>
        <taxon>eudicotyledons</taxon>
        <taxon>Gunneridae</taxon>
        <taxon>Pentapetalae</taxon>
        <taxon>rosids</taxon>
        <taxon>malvids</taxon>
        <taxon>Sapindales</taxon>
        <taxon>Rutaceae</taxon>
        <taxon>Aurantioideae</taxon>
        <taxon>Citrus</taxon>
    </lineage>
</organism>
<keyword evidence="2" id="KW-1185">Reference proteome</keyword>
<evidence type="ECO:0000313" key="2">
    <source>
        <dbReference type="Proteomes" id="UP001428341"/>
    </source>
</evidence>
<dbReference type="Proteomes" id="UP001428341">
    <property type="component" value="Unassembled WGS sequence"/>
</dbReference>
<accession>A0AAP0M8Z4</accession>
<sequence length="83" mass="9739">MECSSRTSPYKQWRLRFSFRPLISILEGINWSLYSSLEIMGFYSWIRRFYLSSFSHGIYRDGSEGGAMMALNLELPILFQELG</sequence>
<gene>
    <name evidence="1" type="ORF">WN944_013902</name>
</gene>
<protein>
    <submittedName>
        <fullName evidence="1">Uncharacterized protein</fullName>
    </submittedName>
</protein>
<name>A0AAP0M8Z4_9ROSI</name>
<proteinExistence type="predicted"/>
<dbReference type="EMBL" id="JBCGBO010000005">
    <property type="protein sequence ID" value="KAK9198716.1"/>
    <property type="molecule type" value="Genomic_DNA"/>
</dbReference>
<comment type="caution">
    <text evidence="1">The sequence shown here is derived from an EMBL/GenBank/DDBJ whole genome shotgun (WGS) entry which is preliminary data.</text>
</comment>
<evidence type="ECO:0000313" key="1">
    <source>
        <dbReference type="EMBL" id="KAK9198716.1"/>
    </source>
</evidence>
<reference evidence="1 2" key="1">
    <citation type="submission" date="2024-05" db="EMBL/GenBank/DDBJ databases">
        <title>Haplotype-resolved chromosome-level genome assembly of Huyou (Citrus changshanensis).</title>
        <authorList>
            <person name="Miao C."/>
            <person name="Chen W."/>
            <person name="Wu Y."/>
            <person name="Wang L."/>
            <person name="Zhao S."/>
            <person name="Grierson D."/>
            <person name="Xu C."/>
            <person name="Chen K."/>
        </authorList>
    </citation>
    <scope>NUCLEOTIDE SEQUENCE [LARGE SCALE GENOMIC DNA]</scope>
    <source>
        <strain evidence="1">01-14</strain>
        <tissue evidence="1">Leaf</tissue>
    </source>
</reference>